<accession>A0A1E3G4Y7</accession>
<protein>
    <recommendedName>
        <fullName evidence="1">AAA-ATPase-like domain-containing protein</fullName>
    </recommendedName>
</protein>
<dbReference type="EMBL" id="LWAF01000001">
    <property type="protein sequence ID" value="ODN31304.1"/>
    <property type="molecule type" value="Genomic_DNA"/>
</dbReference>
<reference evidence="3" key="1">
    <citation type="submission" date="2016-04" db="EMBL/GenBank/DDBJ databases">
        <title>The genome sequence project of a novel Fervidobacterium isolate from a hot spring in Thailand.</title>
        <authorList>
            <person name="Gonzalez J.M."/>
            <person name="Cuecas A."/>
            <person name="Kanoksilapatham W."/>
        </authorList>
    </citation>
    <scope>NUCLEOTIDE SEQUENCE [LARGE SCALE GENOMIC DNA]</scope>
    <source>
        <strain evidence="3">FC2004</strain>
    </source>
</reference>
<dbReference type="Pfam" id="PF09820">
    <property type="entry name" value="AAA-ATPase_like"/>
    <property type="match status" value="1"/>
</dbReference>
<evidence type="ECO:0000313" key="3">
    <source>
        <dbReference type="Proteomes" id="UP000094570"/>
    </source>
</evidence>
<dbReference type="AlphaFoldDB" id="A0A1E3G4Y7"/>
<dbReference type="Proteomes" id="UP000094570">
    <property type="component" value="Unassembled WGS sequence"/>
</dbReference>
<keyword evidence="3" id="KW-1185">Reference proteome</keyword>
<proteinExistence type="predicted"/>
<dbReference type="PANTHER" id="PTHR34825">
    <property type="entry name" value="CONSERVED PROTEIN, WITH A WEAK D-GALACTARATE DEHYDRATASE/ALTRONATE HYDROLASE DOMAIN"/>
    <property type="match status" value="1"/>
</dbReference>
<comment type="caution">
    <text evidence="2">The sequence shown here is derived from an EMBL/GenBank/DDBJ whole genome shotgun (WGS) entry which is preliminary data.</text>
</comment>
<gene>
    <name evidence="2" type="ORF">A4H02_00595</name>
</gene>
<sequence length="115" mass="13372">MRKVLRQLYGKIKSLDHCLRFVFLTGITKYTKAGVFSTLNNLLVDISFHEDFSQMVGYTLDEIKTYFPNYIQTACAKLNVSEAHLLEQLEKHYGGFSFDGKHFVFNPFSVLLYLF</sequence>
<evidence type="ECO:0000313" key="2">
    <source>
        <dbReference type="EMBL" id="ODN31304.1"/>
    </source>
</evidence>
<dbReference type="PANTHER" id="PTHR34825:SF1">
    <property type="entry name" value="AAA-ATPASE-LIKE DOMAIN-CONTAINING PROTEIN"/>
    <property type="match status" value="1"/>
</dbReference>
<organism evidence="2 3">
    <name type="scientific">Fervidobacterium thailandense</name>
    <dbReference type="NCBI Taxonomy" id="1008305"/>
    <lineage>
        <taxon>Bacteria</taxon>
        <taxon>Thermotogati</taxon>
        <taxon>Thermotogota</taxon>
        <taxon>Thermotogae</taxon>
        <taxon>Thermotogales</taxon>
        <taxon>Fervidobacteriaceae</taxon>
        <taxon>Fervidobacterium</taxon>
    </lineage>
</organism>
<name>A0A1E3G4Y7_9BACT</name>
<dbReference type="STRING" id="1008305.A4H02_00595"/>
<feature type="domain" description="AAA-ATPase-like" evidence="1">
    <location>
        <begin position="1"/>
        <end position="36"/>
    </location>
</feature>
<evidence type="ECO:0000259" key="1">
    <source>
        <dbReference type="Pfam" id="PF09820"/>
    </source>
</evidence>
<dbReference type="InterPro" id="IPR018631">
    <property type="entry name" value="AAA-ATPase-like_dom"/>
</dbReference>